<dbReference type="AlphaFoldDB" id="A0A9W6L1P5"/>
<organism evidence="9 10">
    <name type="scientific">Pseudonocardia halophobica</name>
    <dbReference type="NCBI Taxonomy" id="29401"/>
    <lineage>
        <taxon>Bacteria</taxon>
        <taxon>Bacillati</taxon>
        <taxon>Actinomycetota</taxon>
        <taxon>Actinomycetes</taxon>
        <taxon>Pseudonocardiales</taxon>
        <taxon>Pseudonocardiaceae</taxon>
        <taxon>Pseudonocardia</taxon>
    </lineage>
</organism>
<feature type="compositionally biased region" description="Basic and acidic residues" evidence="7">
    <location>
        <begin position="441"/>
        <end position="451"/>
    </location>
</feature>
<feature type="binding site" evidence="6">
    <location>
        <position position="160"/>
    </location>
    <ligand>
        <name>FMN</name>
        <dbReference type="ChEBI" id="CHEBI:58210"/>
    </ligand>
</feature>
<evidence type="ECO:0000256" key="7">
    <source>
        <dbReference type="SAM" id="MobiDB-lite"/>
    </source>
</evidence>
<evidence type="ECO:0000256" key="1">
    <source>
        <dbReference type="ARBA" id="ARBA00022630"/>
    </source>
</evidence>
<dbReference type="NCBIfam" id="TIGR03860">
    <property type="entry name" value="FMN_nitrolo"/>
    <property type="match status" value="1"/>
</dbReference>
<comment type="caution">
    <text evidence="9">The sequence shown here is derived from an EMBL/GenBank/DDBJ whole genome shotgun (WGS) entry which is preliminary data.</text>
</comment>
<dbReference type="InterPro" id="IPR036661">
    <property type="entry name" value="Luciferase-like_sf"/>
</dbReference>
<evidence type="ECO:0000313" key="9">
    <source>
        <dbReference type="EMBL" id="GLL10551.1"/>
    </source>
</evidence>
<evidence type="ECO:0000313" key="10">
    <source>
        <dbReference type="Proteomes" id="UP001143463"/>
    </source>
</evidence>
<keyword evidence="3" id="KW-0560">Oxidoreductase</keyword>
<dbReference type="Pfam" id="PF00296">
    <property type="entry name" value="Bac_luciferase"/>
    <property type="match status" value="1"/>
</dbReference>
<accession>A0A9W6L1P5</accession>
<keyword evidence="10" id="KW-1185">Reference proteome</keyword>
<feature type="binding site" evidence="6">
    <location>
        <position position="110"/>
    </location>
    <ligand>
        <name>FMN</name>
        <dbReference type="ChEBI" id="CHEBI:58210"/>
    </ligand>
</feature>
<evidence type="ECO:0000256" key="6">
    <source>
        <dbReference type="PIRSR" id="PIRSR000337-1"/>
    </source>
</evidence>
<dbReference type="Proteomes" id="UP001143463">
    <property type="component" value="Unassembled WGS sequence"/>
</dbReference>
<sequence length="478" mass="52567">MTSAPRAERPLAFFAFVMNTASHMVHGTWRRADGGQRDFEEIGLWISLAQRLERGGFDALFFADVSGLYGDFRGSWSHHVRTGMQFPTHDPLVTLSALAVSTETLGLALTAGPIQEQPFGFARRMSTLDHISRGRVAWNIVTGGRTNDARNYGLDEPLPHDERYDWADEYLDVLYKLWEGSWEDDALVKDRLSGVYADPEKVHKIHHRSNRYRVEGPHLVSPSPQRTPVLFQAGGSPRGREFAARHAEAQFIAAPRPESARALVTETRALVEAGGRAGSDLLFFQGLSFVVGSTEDEARRKRDELEAEIDLETTIAHVGSALGIDLVGYGLDARLVDVLPDRVNGTRSALTWVREAIGAADPTVADLARLVTGQSRVVGTPEQIADRLAEWRAAGIDGINVINETLPGSYTDFIEHVMPVLRERGLARSEPAAGTLRHRLFGHDRLDDRHPAARHRVSGTPRPGPDSPAPVANGAPSR</sequence>
<reference evidence="9" key="1">
    <citation type="journal article" date="2014" name="Int. J. Syst. Evol. Microbiol.">
        <title>Complete genome sequence of Corynebacterium casei LMG S-19264T (=DSM 44701T), isolated from a smear-ripened cheese.</title>
        <authorList>
            <consortium name="US DOE Joint Genome Institute (JGI-PGF)"/>
            <person name="Walter F."/>
            <person name="Albersmeier A."/>
            <person name="Kalinowski J."/>
            <person name="Ruckert C."/>
        </authorList>
    </citation>
    <scope>NUCLEOTIDE SEQUENCE</scope>
    <source>
        <strain evidence="9">VKM Ac-1069</strain>
    </source>
</reference>
<feature type="binding site" evidence="6">
    <location>
        <position position="64"/>
    </location>
    <ligand>
        <name>FMN</name>
        <dbReference type="ChEBI" id="CHEBI:58210"/>
    </ligand>
</feature>
<dbReference type="EMBL" id="BSFQ01000005">
    <property type="protein sequence ID" value="GLL10551.1"/>
    <property type="molecule type" value="Genomic_DNA"/>
</dbReference>
<evidence type="ECO:0000256" key="2">
    <source>
        <dbReference type="ARBA" id="ARBA00022643"/>
    </source>
</evidence>
<evidence type="ECO:0000259" key="8">
    <source>
        <dbReference type="Pfam" id="PF00296"/>
    </source>
</evidence>
<feature type="region of interest" description="Disordered" evidence="7">
    <location>
        <begin position="440"/>
        <end position="478"/>
    </location>
</feature>
<proteinExistence type="inferred from homology"/>
<dbReference type="PIRSF" id="PIRSF000337">
    <property type="entry name" value="NTA_MOA"/>
    <property type="match status" value="1"/>
</dbReference>
<gene>
    <name evidence="9" type="ORF">GCM10017577_16910</name>
</gene>
<evidence type="ECO:0000256" key="5">
    <source>
        <dbReference type="ARBA" id="ARBA00033748"/>
    </source>
</evidence>
<protein>
    <submittedName>
        <fullName evidence="9">Monooxygenase</fullName>
    </submittedName>
</protein>
<feature type="domain" description="Luciferase-like" evidence="8">
    <location>
        <begin position="45"/>
        <end position="397"/>
    </location>
</feature>
<keyword evidence="2 6" id="KW-0288">FMN</keyword>
<dbReference type="RefSeq" id="WP_231498044.1">
    <property type="nucleotide sequence ID" value="NZ_BAAAUZ010000002.1"/>
</dbReference>
<evidence type="ECO:0000256" key="4">
    <source>
        <dbReference type="ARBA" id="ARBA00023033"/>
    </source>
</evidence>
<reference evidence="9" key="2">
    <citation type="submission" date="2023-01" db="EMBL/GenBank/DDBJ databases">
        <authorList>
            <person name="Sun Q."/>
            <person name="Evtushenko L."/>
        </authorList>
    </citation>
    <scope>NUCLEOTIDE SEQUENCE</scope>
    <source>
        <strain evidence="9">VKM Ac-1069</strain>
    </source>
</reference>
<keyword evidence="1 6" id="KW-0285">Flavoprotein</keyword>
<dbReference type="PANTHER" id="PTHR30011">
    <property type="entry name" value="ALKANESULFONATE MONOOXYGENASE-RELATED"/>
    <property type="match status" value="1"/>
</dbReference>
<evidence type="ECO:0000256" key="3">
    <source>
        <dbReference type="ARBA" id="ARBA00023002"/>
    </source>
</evidence>
<dbReference type="Gene3D" id="3.20.20.30">
    <property type="entry name" value="Luciferase-like domain"/>
    <property type="match status" value="1"/>
</dbReference>
<dbReference type="PANTHER" id="PTHR30011:SF16">
    <property type="entry name" value="C2H2 FINGER DOMAIN TRANSCRIPTION FACTOR (EUROFUNG)-RELATED"/>
    <property type="match status" value="1"/>
</dbReference>
<keyword evidence="4 9" id="KW-0503">Monooxygenase</keyword>
<dbReference type="InterPro" id="IPR051260">
    <property type="entry name" value="Diverse_substr_monoxygenases"/>
</dbReference>
<dbReference type="SUPFAM" id="SSF51679">
    <property type="entry name" value="Bacterial luciferase-like"/>
    <property type="match status" value="1"/>
</dbReference>
<name>A0A9W6L1P5_9PSEU</name>
<dbReference type="GO" id="GO:0016705">
    <property type="term" value="F:oxidoreductase activity, acting on paired donors, with incorporation or reduction of molecular oxygen"/>
    <property type="evidence" value="ECO:0007669"/>
    <property type="project" value="InterPro"/>
</dbReference>
<comment type="similarity">
    <text evidence="5">Belongs to the NtaA/SnaA/DszA monooxygenase family.</text>
</comment>
<dbReference type="InterPro" id="IPR011251">
    <property type="entry name" value="Luciferase-like_dom"/>
</dbReference>
<dbReference type="GO" id="GO:0004497">
    <property type="term" value="F:monooxygenase activity"/>
    <property type="evidence" value="ECO:0007669"/>
    <property type="project" value="UniProtKB-KW"/>
</dbReference>
<feature type="binding site" evidence="6">
    <location>
        <position position="236"/>
    </location>
    <ligand>
        <name>FMN</name>
        <dbReference type="ChEBI" id="CHEBI:58210"/>
    </ligand>
</feature>
<feature type="binding site" evidence="6">
    <location>
        <position position="164"/>
    </location>
    <ligand>
        <name>FMN</name>
        <dbReference type="ChEBI" id="CHEBI:58210"/>
    </ligand>
</feature>
<dbReference type="InterPro" id="IPR016215">
    <property type="entry name" value="NTA_MOA"/>
</dbReference>